<dbReference type="OMA" id="KEWSNIR"/>
<dbReference type="OrthoDB" id="509361at2759"/>
<dbReference type="EMBL" id="LFYR01002156">
    <property type="protein sequence ID" value="KMZ56596.1"/>
    <property type="molecule type" value="Genomic_DNA"/>
</dbReference>
<comment type="caution">
    <text evidence="1">The sequence shown here is derived from an EMBL/GenBank/DDBJ whole genome shotgun (WGS) entry which is preliminary data.</text>
</comment>
<dbReference type="InterPro" id="IPR040320">
    <property type="entry name" value="At4g37920-like"/>
</dbReference>
<name>A0A0K9NIN0_ZOSMR</name>
<proteinExistence type="predicted"/>
<keyword evidence="2" id="KW-1185">Reference proteome</keyword>
<evidence type="ECO:0000313" key="2">
    <source>
        <dbReference type="Proteomes" id="UP000036987"/>
    </source>
</evidence>
<sequence>MEIKCSSLASVSLLPRRFSRLYPPSPLVSTLYFKKTTSARFCDCGTLSSSPRWIWTFSHCQSLHLQRDIHKLCGLSWRIFKASASIGDMTILPSEFTDESIILSKLNIQDAVSKEDGISNNKVDVETLCDQKMVRICDKLIDVFMVDKPKTIDWRRLLAFSMEWDNIRPHFYNRCQEKADEADNPEMKHKLHRLGRKLKEVDDDVQRHNELLKVIKMTPTAITEIISKRRKDFTREFFQHLHTVAESYYANPIEQNALAKLGNACLAAVQAYDSTSESIEALNVANEKFQDIINSPTLDVACGKIDTLAEKNQLDSALMLMLSKAWSATKETDMMKDEAKDIMYHLYMSAKGNLQRLVPKEIRILKYLLTIEDPQERIRGLNDAFTPGIEIEGKDMDSLYTTPEKLFTWIQSIINAYHSSKEGTLVKEARDLMNPLTIKRMEILHKLIRDKFM</sequence>
<dbReference type="Proteomes" id="UP000036987">
    <property type="component" value="Unassembled WGS sequence"/>
</dbReference>
<organism evidence="1 2">
    <name type="scientific">Zostera marina</name>
    <name type="common">Eelgrass</name>
    <dbReference type="NCBI Taxonomy" id="29655"/>
    <lineage>
        <taxon>Eukaryota</taxon>
        <taxon>Viridiplantae</taxon>
        <taxon>Streptophyta</taxon>
        <taxon>Embryophyta</taxon>
        <taxon>Tracheophyta</taxon>
        <taxon>Spermatophyta</taxon>
        <taxon>Magnoliopsida</taxon>
        <taxon>Liliopsida</taxon>
        <taxon>Zosteraceae</taxon>
        <taxon>Zostera</taxon>
    </lineage>
</organism>
<dbReference type="PANTHER" id="PTHR31755">
    <property type="entry name" value="FOLATE RECEPTOR-LIKE"/>
    <property type="match status" value="1"/>
</dbReference>
<dbReference type="PANTHER" id="PTHR31755:SF3">
    <property type="entry name" value="EXOCYST COMPLEX COMPONENT SEC6"/>
    <property type="match status" value="1"/>
</dbReference>
<dbReference type="AlphaFoldDB" id="A0A0K9NIN0"/>
<gene>
    <name evidence="1" type="ORF">ZOSMA_93G00600</name>
</gene>
<reference evidence="2" key="1">
    <citation type="journal article" date="2016" name="Nature">
        <title>The genome of the seagrass Zostera marina reveals angiosperm adaptation to the sea.</title>
        <authorList>
            <person name="Olsen J.L."/>
            <person name="Rouze P."/>
            <person name="Verhelst B."/>
            <person name="Lin Y.-C."/>
            <person name="Bayer T."/>
            <person name="Collen J."/>
            <person name="Dattolo E."/>
            <person name="De Paoli E."/>
            <person name="Dittami S."/>
            <person name="Maumus F."/>
            <person name="Michel G."/>
            <person name="Kersting A."/>
            <person name="Lauritano C."/>
            <person name="Lohaus R."/>
            <person name="Toepel M."/>
            <person name="Tonon T."/>
            <person name="Vanneste K."/>
            <person name="Amirebrahimi M."/>
            <person name="Brakel J."/>
            <person name="Bostroem C."/>
            <person name="Chovatia M."/>
            <person name="Grimwood J."/>
            <person name="Jenkins J.W."/>
            <person name="Jueterbock A."/>
            <person name="Mraz A."/>
            <person name="Stam W.T."/>
            <person name="Tice H."/>
            <person name="Bornberg-Bauer E."/>
            <person name="Green P.J."/>
            <person name="Pearson G.A."/>
            <person name="Procaccini G."/>
            <person name="Duarte C.M."/>
            <person name="Schmutz J."/>
            <person name="Reusch T.B.H."/>
            <person name="Van de Peer Y."/>
        </authorList>
    </citation>
    <scope>NUCLEOTIDE SEQUENCE [LARGE SCALE GENOMIC DNA]</scope>
    <source>
        <strain evidence="2">cv. Finnish</strain>
    </source>
</reference>
<protein>
    <submittedName>
        <fullName evidence="1">Uncharacterized protein</fullName>
    </submittedName>
</protein>
<evidence type="ECO:0000313" key="1">
    <source>
        <dbReference type="EMBL" id="KMZ56596.1"/>
    </source>
</evidence>
<accession>A0A0K9NIN0</accession>